<dbReference type="Pfam" id="PF03704">
    <property type="entry name" value="BTAD"/>
    <property type="match status" value="1"/>
</dbReference>
<dbReference type="InterPro" id="IPR036388">
    <property type="entry name" value="WH-like_DNA-bd_sf"/>
</dbReference>
<dbReference type="InterPro" id="IPR027417">
    <property type="entry name" value="P-loop_NTPase"/>
</dbReference>
<evidence type="ECO:0008006" key="9">
    <source>
        <dbReference type="Google" id="ProtNLM"/>
    </source>
</evidence>
<dbReference type="PANTHER" id="PTHR35807">
    <property type="entry name" value="TRANSCRIPTIONAL REGULATOR REDD-RELATED"/>
    <property type="match status" value="1"/>
</dbReference>
<dbReference type="InterPro" id="IPR051677">
    <property type="entry name" value="AfsR-DnrI-RedD_regulator"/>
</dbReference>
<dbReference type="Gene3D" id="3.40.50.300">
    <property type="entry name" value="P-loop containing nucleotide triphosphate hydrolases"/>
    <property type="match status" value="1"/>
</dbReference>
<keyword evidence="8" id="KW-1185">Reference proteome</keyword>
<evidence type="ECO:0000256" key="3">
    <source>
        <dbReference type="ARBA" id="ARBA00023125"/>
    </source>
</evidence>
<keyword evidence="4" id="KW-0804">Transcription</keyword>
<dbReference type="Gene3D" id="1.10.10.10">
    <property type="entry name" value="Winged helix-like DNA-binding domain superfamily/Winged helix DNA-binding domain"/>
    <property type="match status" value="1"/>
</dbReference>
<dbReference type="KEGG" id="led:BBK82_30290"/>
<dbReference type="InterPro" id="IPR016032">
    <property type="entry name" value="Sig_transdc_resp-reg_C-effctor"/>
</dbReference>
<evidence type="ECO:0000259" key="5">
    <source>
        <dbReference type="SMART" id="SM00862"/>
    </source>
</evidence>
<keyword evidence="2" id="KW-0805">Transcription regulation</keyword>
<dbReference type="SUPFAM" id="SSF48452">
    <property type="entry name" value="TPR-like"/>
    <property type="match status" value="1"/>
</dbReference>
<sequence>MLFHVLGPLETRVQGEDGPRRVARKPAALLARLLVNRGEWVDCDRLVEAIWPDRVPPRSALSNIKNYVWQIRHDLLPAHDRGPRIEARAGAYRLCADPAEVDVECFRRHTADGRTAMARGDAAGAVHHLELAAALWRGTPFAELPDEVVAPVVAALEELRWEVRETLADALTAVRRHREAIALLRPDRRGPARRAVARLVLALVRAGRRSEALATYDDARRVLADELGVDPGRALVEARRHALAEPATERVRCDLPRDVPDFTGRSPETARLTELSRSARTTVPVVVVDGMPGVGKSAFAVHVAHRIAGEFPDGQLFVDLAPDGDPLGADVLLARLLRGAGVRDIPDTVAERAAAWRAHLAGRRVLLVLDDASSSDQVRPLLPGSAGCMVVITARTRVLHLDAIEPVTLTPLPAAQTAALFRSGTGASAQDVVREVVRRTGGLPAAVRVATALFRMRPQWTPEQFVTRLEEETTRTAITLVEPAYRELDDRQRSLLHAVAAERECGPGDRETGRVLEHLADRHLVVARSPGRYAVHPVVRDYARHVTPTLRELAAV</sequence>
<feature type="domain" description="Bacterial transcriptional activator" evidence="6">
    <location>
        <begin position="101"/>
        <end position="243"/>
    </location>
</feature>
<dbReference type="GO" id="GO:0043531">
    <property type="term" value="F:ADP binding"/>
    <property type="evidence" value="ECO:0007669"/>
    <property type="project" value="InterPro"/>
</dbReference>
<protein>
    <recommendedName>
        <fullName evidence="9">OmpR/PhoB-type domain-containing protein</fullName>
    </recommendedName>
</protein>
<name>A0A1B2HPQ1_9PSEU</name>
<dbReference type="InterPro" id="IPR001867">
    <property type="entry name" value="OmpR/PhoB-type_DNA-bd"/>
</dbReference>
<dbReference type="EMBL" id="CP016793">
    <property type="protein sequence ID" value="ANZ39698.1"/>
    <property type="molecule type" value="Genomic_DNA"/>
</dbReference>
<dbReference type="Proteomes" id="UP000093053">
    <property type="component" value="Chromosome"/>
</dbReference>
<dbReference type="Gene3D" id="1.25.40.10">
    <property type="entry name" value="Tetratricopeptide repeat domain"/>
    <property type="match status" value="1"/>
</dbReference>
<evidence type="ECO:0000313" key="7">
    <source>
        <dbReference type="EMBL" id="ANZ39698.1"/>
    </source>
</evidence>
<dbReference type="SUPFAM" id="SSF52540">
    <property type="entry name" value="P-loop containing nucleoside triphosphate hydrolases"/>
    <property type="match status" value="1"/>
</dbReference>
<organism evidence="7 8">
    <name type="scientific">Lentzea guizhouensis</name>
    <dbReference type="NCBI Taxonomy" id="1586287"/>
    <lineage>
        <taxon>Bacteria</taxon>
        <taxon>Bacillati</taxon>
        <taxon>Actinomycetota</taxon>
        <taxon>Actinomycetes</taxon>
        <taxon>Pseudonocardiales</taxon>
        <taxon>Pseudonocardiaceae</taxon>
        <taxon>Lentzea</taxon>
    </lineage>
</organism>
<dbReference type="GO" id="GO:0006355">
    <property type="term" value="P:regulation of DNA-templated transcription"/>
    <property type="evidence" value="ECO:0007669"/>
    <property type="project" value="InterPro"/>
</dbReference>
<dbReference type="SMART" id="SM00862">
    <property type="entry name" value="Trans_reg_C"/>
    <property type="match status" value="1"/>
</dbReference>
<dbReference type="InterPro" id="IPR011990">
    <property type="entry name" value="TPR-like_helical_dom_sf"/>
</dbReference>
<dbReference type="SMART" id="SM01043">
    <property type="entry name" value="BTAD"/>
    <property type="match status" value="1"/>
</dbReference>
<evidence type="ECO:0000256" key="1">
    <source>
        <dbReference type="ARBA" id="ARBA00005820"/>
    </source>
</evidence>
<keyword evidence="3" id="KW-0238">DNA-binding</keyword>
<dbReference type="STRING" id="1586287.BBK82_30290"/>
<dbReference type="PRINTS" id="PR00364">
    <property type="entry name" value="DISEASERSIST"/>
</dbReference>
<dbReference type="RefSeq" id="WP_065918039.1">
    <property type="nucleotide sequence ID" value="NZ_CP016793.1"/>
</dbReference>
<dbReference type="AlphaFoldDB" id="A0A1B2HPQ1"/>
<gene>
    <name evidence="7" type="ORF">BBK82_30290</name>
</gene>
<proteinExistence type="inferred from homology"/>
<dbReference type="Pfam" id="PF00931">
    <property type="entry name" value="NB-ARC"/>
    <property type="match status" value="1"/>
</dbReference>
<dbReference type="InterPro" id="IPR002182">
    <property type="entry name" value="NB-ARC"/>
</dbReference>
<accession>A0A1B2HPQ1</accession>
<dbReference type="PANTHER" id="PTHR35807:SF1">
    <property type="entry name" value="TRANSCRIPTIONAL REGULATOR REDD"/>
    <property type="match status" value="1"/>
</dbReference>
<evidence type="ECO:0000256" key="2">
    <source>
        <dbReference type="ARBA" id="ARBA00023015"/>
    </source>
</evidence>
<evidence type="ECO:0000256" key="4">
    <source>
        <dbReference type="ARBA" id="ARBA00023163"/>
    </source>
</evidence>
<dbReference type="GO" id="GO:0003677">
    <property type="term" value="F:DNA binding"/>
    <property type="evidence" value="ECO:0007669"/>
    <property type="project" value="UniProtKB-KW"/>
</dbReference>
<reference evidence="7 8" key="1">
    <citation type="submission" date="2016-07" db="EMBL/GenBank/DDBJ databases">
        <title>Complete genome sequence of the Lentzea guizhouensis DHS C013.</title>
        <authorList>
            <person name="Cao C."/>
        </authorList>
    </citation>
    <scope>NUCLEOTIDE SEQUENCE [LARGE SCALE GENOMIC DNA]</scope>
    <source>
        <strain evidence="7 8">DHS C013</strain>
    </source>
</reference>
<dbReference type="GO" id="GO:0000160">
    <property type="term" value="P:phosphorelay signal transduction system"/>
    <property type="evidence" value="ECO:0007669"/>
    <property type="project" value="InterPro"/>
</dbReference>
<dbReference type="SUPFAM" id="SSF46894">
    <property type="entry name" value="C-terminal effector domain of the bipartite response regulators"/>
    <property type="match status" value="1"/>
</dbReference>
<dbReference type="InterPro" id="IPR005158">
    <property type="entry name" value="BTAD"/>
</dbReference>
<dbReference type="CDD" id="cd15831">
    <property type="entry name" value="BTAD"/>
    <property type="match status" value="1"/>
</dbReference>
<feature type="domain" description="OmpR/PhoB-type" evidence="5">
    <location>
        <begin position="17"/>
        <end position="94"/>
    </location>
</feature>
<comment type="similarity">
    <text evidence="1">Belongs to the AfsR/DnrI/RedD regulatory family.</text>
</comment>
<evidence type="ECO:0000259" key="6">
    <source>
        <dbReference type="SMART" id="SM01043"/>
    </source>
</evidence>
<evidence type="ECO:0000313" key="8">
    <source>
        <dbReference type="Proteomes" id="UP000093053"/>
    </source>
</evidence>